<dbReference type="EMBL" id="JAFHKP010000035">
    <property type="protein sequence ID" value="KAG5467321.1"/>
    <property type="molecule type" value="Genomic_DNA"/>
</dbReference>
<evidence type="ECO:0000256" key="3">
    <source>
        <dbReference type="SAM" id="MobiDB-lite"/>
    </source>
</evidence>
<reference evidence="5 6" key="1">
    <citation type="submission" date="2021-02" db="EMBL/GenBank/DDBJ databases">
        <title>Leishmania (Mundinia) enrietti genome sequencing and assembly.</title>
        <authorList>
            <person name="Almutairi H."/>
            <person name="Gatherer D."/>
        </authorList>
    </citation>
    <scope>NUCLEOTIDE SEQUENCE [LARGE SCALE GENOMIC DNA]</scope>
    <source>
        <strain evidence="5">CUR178</strain>
    </source>
</reference>
<dbReference type="Proteomes" id="UP000674179">
    <property type="component" value="Chromosome 35"/>
</dbReference>
<dbReference type="PANTHER" id="PTHR45929:SF3">
    <property type="entry name" value="JAK PATHWAY SIGNAL TRANSDUCTION ADAPTOR MOLECULE"/>
    <property type="match status" value="1"/>
</dbReference>
<feature type="domain" description="SH3" evidence="4">
    <location>
        <begin position="56"/>
        <end position="153"/>
    </location>
</feature>
<keyword evidence="1 2" id="KW-0728">SH3 domain</keyword>
<dbReference type="PROSITE" id="PS50002">
    <property type="entry name" value="SH3"/>
    <property type="match status" value="3"/>
</dbReference>
<feature type="domain" description="SH3" evidence="4">
    <location>
        <begin position="278"/>
        <end position="337"/>
    </location>
</feature>
<dbReference type="Pfam" id="PF00018">
    <property type="entry name" value="SH3_1"/>
    <property type="match status" value="2"/>
</dbReference>
<dbReference type="PRINTS" id="PR00452">
    <property type="entry name" value="SH3DOMAIN"/>
</dbReference>
<feature type="region of interest" description="Disordered" evidence="3">
    <location>
        <begin position="245"/>
        <end position="267"/>
    </location>
</feature>
<evidence type="ECO:0000313" key="5">
    <source>
        <dbReference type="EMBL" id="KAG5467321.1"/>
    </source>
</evidence>
<evidence type="ECO:0000259" key="4">
    <source>
        <dbReference type="PROSITE" id="PS50002"/>
    </source>
</evidence>
<dbReference type="PRINTS" id="PR00499">
    <property type="entry name" value="P67PHOX"/>
</dbReference>
<feature type="domain" description="SH3" evidence="4">
    <location>
        <begin position="161"/>
        <end position="222"/>
    </location>
</feature>
<feature type="compositionally biased region" description="Polar residues" evidence="3">
    <location>
        <begin position="245"/>
        <end position="262"/>
    </location>
</feature>
<dbReference type="SMART" id="SM00326">
    <property type="entry name" value="SH3"/>
    <property type="match status" value="3"/>
</dbReference>
<sequence length="489" mass="52952">MDNLSRLRTEGRRKMRRSGADASGFVEAVSRFAVDDDSADRSDEGCATHDRAASELNTEQCIALIDYVAFDDDEISFRAGDVINVTGKGAASGFWEGYVVTPNSPVLATAEYSDADYIGSLSCFPAGPVPPLHTHRLRRRGLFPNCFVTSNMCFKSLSQCVFQNAALCLYAYEAAGDGEMSFVAGDVITAVRPSSSPGWWYGVKSSGPAWAAPLTAKGSSSPAVTSTRFADPMAVSDSSASCAETEGQTTLSAAPQRITGTPSGRRRDEERLFPTNFVTCDIVQANFTFTGRHPHELSFKAGDIIQVHRRWNDGWWEGSLRGRRGIFPSNYTIPNITTTALPLFCARCRTIFGSSMFCSTCATCAAEEQVEDAMMQALEAYVRGEATELDLFAGVDIGLRAASEACSAGDSDVGVDRASGQSSCKVSRGKSRDWSRDFNDISVSAHCNRRISCRHQRRHGGSAPCEARVPLLTEKDIADLASNRVKLME</sequence>
<dbReference type="OrthoDB" id="2015333at2759"/>
<evidence type="ECO:0000256" key="2">
    <source>
        <dbReference type="PROSITE-ProRule" id="PRU00192"/>
    </source>
</evidence>
<accession>A0A836GY75</accession>
<dbReference type="InterPro" id="IPR050670">
    <property type="entry name" value="STAM"/>
</dbReference>
<dbReference type="KEGG" id="lenr:94168250"/>
<name>A0A836GY75_LEIEN</name>
<dbReference type="AlphaFoldDB" id="A0A836GY75"/>
<dbReference type="CDD" id="cd00174">
    <property type="entry name" value="SH3"/>
    <property type="match status" value="2"/>
</dbReference>
<keyword evidence="6" id="KW-1185">Reference proteome</keyword>
<gene>
    <name evidence="5" type="ORF">CUR178_00963</name>
</gene>
<evidence type="ECO:0000256" key="1">
    <source>
        <dbReference type="ARBA" id="ARBA00022443"/>
    </source>
</evidence>
<evidence type="ECO:0000313" key="6">
    <source>
        <dbReference type="Proteomes" id="UP000674179"/>
    </source>
</evidence>
<dbReference type="SUPFAM" id="SSF50044">
    <property type="entry name" value="SH3-domain"/>
    <property type="match status" value="3"/>
</dbReference>
<dbReference type="InterPro" id="IPR036028">
    <property type="entry name" value="SH3-like_dom_sf"/>
</dbReference>
<comment type="caution">
    <text evidence="5">The sequence shown here is derived from an EMBL/GenBank/DDBJ whole genome shotgun (WGS) entry which is preliminary data.</text>
</comment>
<dbReference type="PANTHER" id="PTHR45929">
    <property type="entry name" value="JAK PATHWAY SIGNAL TRANSDUCTION ADAPTOR MOLECULE"/>
    <property type="match status" value="1"/>
</dbReference>
<dbReference type="Gene3D" id="2.30.30.40">
    <property type="entry name" value="SH3 Domains"/>
    <property type="match status" value="3"/>
</dbReference>
<dbReference type="Pfam" id="PF07653">
    <property type="entry name" value="SH3_2"/>
    <property type="match status" value="1"/>
</dbReference>
<dbReference type="RefSeq" id="XP_067688843.1">
    <property type="nucleotide sequence ID" value="XM_067832740.1"/>
</dbReference>
<dbReference type="GeneID" id="94168250"/>
<protein>
    <recommendedName>
        <fullName evidence="4">SH3 domain-containing protein</fullName>
    </recommendedName>
</protein>
<proteinExistence type="predicted"/>
<dbReference type="InterPro" id="IPR001452">
    <property type="entry name" value="SH3_domain"/>
</dbReference>
<organism evidence="5 6">
    <name type="scientific">Leishmania enriettii</name>
    <dbReference type="NCBI Taxonomy" id="5663"/>
    <lineage>
        <taxon>Eukaryota</taxon>
        <taxon>Discoba</taxon>
        <taxon>Euglenozoa</taxon>
        <taxon>Kinetoplastea</taxon>
        <taxon>Metakinetoplastina</taxon>
        <taxon>Trypanosomatida</taxon>
        <taxon>Trypanosomatidae</taxon>
        <taxon>Leishmaniinae</taxon>
        <taxon>Leishmania</taxon>
    </lineage>
</organism>